<reference evidence="1" key="1">
    <citation type="submission" date="2020-12" db="EMBL/GenBank/DDBJ databases">
        <title>Prauserella sp. ASG 168, a novel actinomycete isolated from cave rock.</title>
        <authorList>
            <person name="Suriyachadkun C."/>
        </authorList>
    </citation>
    <scope>NUCLEOTIDE SEQUENCE</scope>
    <source>
        <strain evidence="1">ASG 168</strain>
    </source>
</reference>
<comment type="caution">
    <text evidence="1">The sequence shown here is derived from an EMBL/GenBank/DDBJ whole genome shotgun (WGS) entry which is preliminary data.</text>
</comment>
<keyword evidence="2" id="KW-1185">Reference proteome</keyword>
<organism evidence="1 2">
    <name type="scientific">Prauserella cavernicola</name>
    <dbReference type="NCBI Taxonomy" id="2800127"/>
    <lineage>
        <taxon>Bacteria</taxon>
        <taxon>Bacillati</taxon>
        <taxon>Actinomycetota</taxon>
        <taxon>Actinomycetes</taxon>
        <taxon>Pseudonocardiales</taxon>
        <taxon>Pseudonocardiaceae</taxon>
        <taxon>Prauserella</taxon>
    </lineage>
</organism>
<dbReference type="EMBL" id="JAENJH010000001">
    <property type="protein sequence ID" value="MBK1783887.1"/>
    <property type="molecule type" value="Genomic_DNA"/>
</dbReference>
<dbReference type="SUPFAM" id="SSF51556">
    <property type="entry name" value="Metallo-dependent hydrolases"/>
    <property type="match status" value="1"/>
</dbReference>
<dbReference type="Proteomes" id="UP000635245">
    <property type="component" value="Unassembled WGS sequence"/>
</dbReference>
<evidence type="ECO:0000313" key="2">
    <source>
        <dbReference type="Proteomes" id="UP000635245"/>
    </source>
</evidence>
<gene>
    <name evidence="1" type="ORF">JHE00_06050</name>
</gene>
<dbReference type="Pfam" id="PF19799">
    <property type="entry name" value="DUF6282"/>
    <property type="match status" value="1"/>
</dbReference>
<sequence>MTTTAPVVEVLHGAVDLHCHSGPNPFAREFDHVEAARDAERLGMRGILVKSHHHNTVMDLLAMKRELSEVSTPVFGGIALNAQVGGINPYAVAMSLRMGGRAVWFPTFSSRCHCENDHHGFPESDVEIPNRIIDVTGDDGKLIDEVYDVIDLIVESDALLSAGHVKPAEAHAIFTAGRERGVRRMIISHPNFVIDADPGQCAELAELGAYIEHEVGMYDPMGFRKWDPALLLEWIRKIGPDRTVLSSDLGQRGRPMPVDAFRRVGEELLALGLGEDELRQVACRNPAFLLGLDAERPDPVAG</sequence>
<protein>
    <recommendedName>
        <fullName evidence="3">Cytosolic protein</fullName>
    </recommendedName>
</protein>
<dbReference type="RefSeq" id="WP_200315512.1">
    <property type="nucleotide sequence ID" value="NZ_JAENJH010000001.1"/>
</dbReference>
<evidence type="ECO:0000313" key="1">
    <source>
        <dbReference type="EMBL" id="MBK1783887.1"/>
    </source>
</evidence>
<dbReference type="InterPro" id="IPR032466">
    <property type="entry name" value="Metal_Hydrolase"/>
</dbReference>
<dbReference type="Gene3D" id="3.20.20.140">
    <property type="entry name" value="Metal-dependent hydrolases"/>
    <property type="match status" value="1"/>
</dbReference>
<accession>A0A934QPP5</accession>
<dbReference type="InterPro" id="IPR046249">
    <property type="entry name" value="DUF6282"/>
</dbReference>
<dbReference type="AlphaFoldDB" id="A0A934QPP5"/>
<name>A0A934QPP5_9PSEU</name>
<proteinExistence type="predicted"/>
<evidence type="ECO:0008006" key="3">
    <source>
        <dbReference type="Google" id="ProtNLM"/>
    </source>
</evidence>